<evidence type="ECO:0000313" key="3">
    <source>
        <dbReference type="EnsemblMetazoa" id="ASIC000045-PA"/>
    </source>
</evidence>
<keyword evidence="4" id="KW-1185">Reference proteome</keyword>
<dbReference type="EMBL" id="ATLV01000234">
    <property type="status" value="NOT_ANNOTATED_CDS"/>
    <property type="molecule type" value="Genomic_DNA"/>
</dbReference>
<evidence type="ECO:0000256" key="1">
    <source>
        <dbReference type="SAM" id="MobiDB-lite"/>
    </source>
</evidence>
<dbReference type="EMBL" id="KE523861">
    <property type="protein sequence ID" value="KFB34736.1"/>
    <property type="molecule type" value="Genomic_DNA"/>
</dbReference>
<dbReference type="EnsemblMetazoa" id="ASIC000045-RA">
    <property type="protein sequence ID" value="ASIC000045-PA"/>
    <property type="gene ID" value="ASIC000045"/>
</dbReference>
<dbReference type="VEuPathDB" id="VectorBase:ASIC000045"/>
<name>A0A084V9U2_ANOSI</name>
<protein>
    <submittedName>
        <fullName evidence="2 3">Arachidonate 5-lipoxygenase</fullName>
    </submittedName>
</protein>
<proteinExistence type="predicted"/>
<reference evidence="3" key="2">
    <citation type="submission" date="2020-05" db="UniProtKB">
        <authorList>
            <consortium name="EnsemblMetazoa"/>
        </authorList>
    </citation>
    <scope>IDENTIFICATION</scope>
</reference>
<accession>A0A084V9U2</accession>
<dbReference type="AlphaFoldDB" id="A0A084V9U2"/>
<evidence type="ECO:0000313" key="2">
    <source>
        <dbReference type="EMBL" id="KFB34736.1"/>
    </source>
</evidence>
<feature type="compositionally biased region" description="Polar residues" evidence="1">
    <location>
        <begin position="1"/>
        <end position="14"/>
    </location>
</feature>
<feature type="region of interest" description="Disordered" evidence="1">
    <location>
        <begin position="1"/>
        <end position="26"/>
    </location>
</feature>
<dbReference type="Proteomes" id="UP000030765">
    <property type="component" value="Unassembled WGS sequence"/>
</dbReference>
<sequence length="95" mass="10459">MTPSPSGGHSQSARSPVKIRPSNSCLRTRKNGDLGCAGWNTHGTDHPTIGQECSVPSRFCCPVMIYDSPPVHLCVGSCETRVRMKDISFRWRTNL</sequence>
<evidence type="ECO:0000313" key="4">
    <source>
        <dbReference type="Proteomes" id="UP000030765"/>
    </source>
</evidence>
<gene>
    <name evidence="2" type="ORF">ZHAS_00000045</name>
</gene>
<reference evidence="2 4" key="1">
    <citation type="journal article" date="2014" name="BMC Genomics">
        <title>Genome sequence of Anopheles sinensis provides insight into genetics basis of mosquito competence for malaria parasites.</title>
        <authorList>
            <person name="Zhou D."/>
            <person name="Zhang D."/>
            <person name="Ding G."/>
            <person name="Shi L."/>
            <person name="Hou Q."/>
            <person name="Ye Y."/>
            <person name="Xu Y."/>
            <person name="Zhou H."/>
            <person name="Xiong C."/>
            <person name="Li S."/>
            <person name="Yu J."/>
            <person name="Hong S."/>
            <person name="Yu X."/>
            <person name="Zou P."/>
            <person name="Chen C."/>
            <person name="Chang X."/>
            <person name="Wang W."/>
            <person name="Lv Y."/>
            <person name="Sun Y."/>
            <person name="Ma L."/>
            <person name="Shen B."/>
            <person name="Zhu C."/>
        </authorList>
    </citation>
    <scope>NUCLEOTIDE SEQUENCE [LARGE SCALE GENOMIC DNA]</scope>
</reference>
<organism evidence="2">
    <name type="scientific">Anopheles sinensis</name>
    <name type="common">Mosquito</name>
    <dbReference type="NCBI Taxonomy" id="74873"/>
    <lineage>
        <taxon>Eukaryota</taxon>
        <taxon>Metazoa</taxon>
        <taxon>Ecdysozoa</taxon>
        <taxon>Arthropoda</taxon>
        <taxon>Hexapoda</taxon>
        <taxon>Insecta</taxon>
        <taxon>Pterygota</taxon>
        <taxon>Neoptera</taxon>
        <taxon>Endopterygota</taxon>
        <taxon>Diptera</taxon>
        <taxon>Nematocera</taxon>
        <taxon>Culicoidea</taxon>
        <taxon>Culicidae</taxon>
        <taxon>Anophelinae</taxon>
        <taxon>Anopheles</taxon>
    </lineage>
</organism>